<dbReference type="SUPFAM" id="SSF50891">
    <property type="entry name" value="Cyclophilin-like"/>
    <property type="match status" value="1"/>
</dbReference>
<dbReference type="InterPro" id="IPR017853">
    <property type="entry name" value="GH"/>
</dbReference>
<accession>A0A844BW74</accession>
<dbReference type="InterPro" id="IPR029000">
    <property type="entry name" value="Cyclophilin-like_dom_sf"/>
</dbReference>
<proteinExistence type="predicted"/>
<evidence type="ECO:0000259" key="2">
    <source>
        <dbReference type="Pfam" id="PF19200"/>
    </source>
</evidence>
<dbReference type="Proteomes" id="UP000440066">
    <property type="component" value="Unassembled WGS sequence"/>
</dbReference>
<dbReference type="Gene3D" id="3.20.20.70">
    <property type="entry name" value="Aldolase class I"/>
    <property type="match status" value="1"/>
</dbReference>
<dbReference type="InterPro" id="IPR008589">
    <property type="entry name" value="MupG"/>
</dbReference>
<protein>
    <submittedName>
        <fullName evidence="3">DUF871 family protein</fullName>
    </submittedName>
</protein>
<dbReference type="Gene3D" id="2.40.100.10">
    <property type="entry name" value="Cyclophilin-like"/>
    <property type="match status" value="1"/>
</dbReference>
<dbReference type="AlphaFoldDB" id="A0A844BW74"/>
<organism evidence="3 4">
    <name type="scientific">Fundicoccus ignavus</name>
    <dbReference type="NCBI Taxonomy" id="2664442"/>
    <lineage>
        <taxon>Bacteria</taxon>
        <taxon>Bacillati</taxon>
        <taxon>Bacillota</taxon>
        <taxon>Bacilli</taxon>
        <taxon>Lactobacillales</taxon>
        <taxon>Aerococcaceae</taxon>
        <taxon>Fundicoccus</taxon>
    </lineage>
</organism>
<dbReference type="InterPro" id="IPR043894">
    <property type="entry name" value="MupG_C"/>
</dbReference>
<dbReference type="PANTHER" id="PTHR38435:SF2">
    <property type="entry name" value="DUF871 DOMAIN-CONTAINING PROTEIN"/>
    <property type="match status" value="1"/>
</dbReference>
<evidence type="ECO:0000313" key="4">
    <source>
        <dbReference type="Proteomes" id="UP000440066"/>
    </source>
</evidence>
<comment type="caution">
    <text evidence="3">The sequence shown here is derived from an EMBL/GenBank/DDBJ whole genome shotgun (WGS) entry which is preliminary data.</text>
</comment>
<gene>
    <name evidence="3" type="ORF">GF867_01080</name>
</gene>
<dbReference type="RefSeq" id="WP_153831269.1">
    <property type="nucleotide sequence ID" value="NZ_WJQT01000001.1"/>
</dbReference>
<sequence length="351" mass="39772">MFGFSIFLNEELSEATFDYMEAMKNAGFTGIFTSIHIPEDDERHTLTRLKTLANFAKRHSMELMVDISGNALNKVGLDFKDVTPLLEWGVTGLRMDYGIDNETIANLSHALTIALNASTISEKDLGELRTARANFSNMEAWHNYYPRPETGLGTRDFKQQNQWLKANDFTVMTFVPGNKTFRGPLCEGLPTLEKHRGMNPFVAALEMEKLGNIDKIFIGDPEISEEVRQQFGAYQLDNTLILRANSINKQSEFLKGQHSNRMDAARDAIRSAEARLRKPNKILPMTVKERPMGSITIDNDLYERYAGEVQITKRDLPADEKVNVVGHVLAEYQPLIAYCGPGQKFEIIWED</sequence>
<evidence type="ECO:0000259" key="1">
    <source>
        <dbReference type="Pfam" id="PF05913"/>
    </source>
</evidence>
<dbReference type="InterPro" id="IPR013785">
    <property type="entry name" value="Aldolase_TIM"/>
</dbReference>
<dbReference type="EMBL" id="WJQT01000001">
    <property type="protein sequence ID" value="MRJ46168.1"/>
    <property type="molecule type" value="Genomic_DNA"/>
</dbReference>
<reference evidence="3 4" key="1">
    <citation type="submission" date="2019-11" db="EMBL/GenBank/DDBJ databases">
        <title>Characterisation of Fundicoccus ignavus gen. nov. sp. nov., a novel genus of the family Aerococcaceae from bulk tank milk.</title>
        <authorList>
            <person name="Siebert A."/>
            <person name="Huptas C."/>
            <person name="Wenning M."/>
            <person name="Scherer S."/>
            <person name="Doll E.V."/>
        </authorList>
    </citation>
    <scope>NUCLEOTIDE SEQUENCE [LARGE SCALE GENOMIC DNA]</scope>
    <source>
        <strain evidence="3 4">DSM 109652</strain>
    </source>
</reference>
<dbReference type="InterPro" id="IPR043797">
    <property type="entry name" value="MupG_N"/>
</dbReference>
<name>A0A844BW74_9LACT</name>
<evidence type="ECO:0000313" key="3">
    <source>
        <dbReference type="EMBL" id="MRJ46168.1"/>
    </source>
</evidence>
<feature type="domain" description="6-phospho-N-acetylmuramidase N-terminal" evidence="2">
    <location>
        <begin position="2"/>
        <end position="231"/>
    </location>
</feature>
<dbReference type="Pfam" id="PF19200">
    <property type="entry name" value="MupG_N"/>
    <property type="match status" value="1"/>
</dbReference>
<dbReference type="SUPFAM" id="SSF51445">
    <property type="entry name" value="(Trans)glycosidases"/>
    <property type="match status" value="1"/>
</dbReference>
<feature type="domain" description="6-phospho-N-acetylmuramidase C-terminal" evidence="1">
    <location>
        <begin position="249"/>
        <end position="347"/>
    </location>
</feature>
<dbReference type="PANTHER" id="PTHR38435">
    <property type="match status" value="1"/>
</dbReference>
<dbReference type="Pfam" id="PF05913">
    <property type="entry name" value="MupG_C"/>
    <property type="match status" value="1"/>
</dbReference>